<reference evidence="3" key="1">
    <citation type="submission" date="2016-10" db="EMBL/GenBank/DDBJ databases">
        <authorList>
            <person name="Varghese N."/>
            <person name="Submissions S."/>
        </authorList>
    </citation>
    <scope>NUCLEOTIDE SEQUENCE [LARGE SCALE GENOMIC DNA]</scope>
    <source>
        <strain evidence="3">DSM 19482</strain>
    </source>
</reference>
<proteinExistence type="predicted"/>
<dbReference type="RefSeq" id="WP_076781678.1">
    <property type="nucleotide sequence ID" value="NZ_FTPU01000002.1"/>
</dbReference>
<dbReference type="STRING" id="1121284.SAMN05660493_00242"/>
<evidence type="ECO:0000313" key="3">
    <source>
        <dbReference type="Proteomes" id="UP000187261"/>
    </source>
</evidence>
<dbReference type="OrthoDB" id="43316at2"/>
<dbReference type="AlphaFoldDB" id="A0A1U7PST8"/>
<dbReference type="PROSITE" id="PS52050">
    <property type="entry name" value="WYL"/>
    <property type="match status" value="1"/>
</dbReference>
<protein>
    <submittedName>
        <fullName evidence="2">Predicted DNA-binding transcriptional regulator YafY, contains an HTH and WYL domains</fullName>
    </submittedName>
</protein>
<sequence>MAKREQLYRLMYIYNHLKSRPNGATYNELRNFLEEKYYKDSFGNELAFSEKTFKRDRNLLEELFGIEISFKRSTMTYRLTDEAFTDSSQTIFDNLMLMNAYKQTENDSKIMLFEKRQASGLHNLEGLIYAIKNSKIITFNYTKHWEGIPHKKVLEPYALKEFKNRWYLLANENDGKDFFLKTFGLDRVSDLEISTKTYSKQEFDVNQMFVNSFGIISTLGQAPETIVLSFDCEQGKFVKSLPIHHSQKVLIDNNSEYRIELTLAPTYDFYQELLTHTGRMKIISPENVRVKYFELLNSAKS</sequence>
<evidence type="ECO:0000259" key="1">
    <source>
        <dbReference type="Pfam" id="PF13280"/>
    </source>
</evidence>
<gene>
    <name evidence="2" type="ORF">SAMN05660493_00242</name>
</gene>
<dbReference type="InterPro" id="IPR051534">
    <property type="entry name" value="CBASS_pafABC_assoc_protein"/>
</dbReference>
<keyword evidence="2" id="KW-0238">DNA-binding</keyword>
<dbReference type="Proteomes" id="UP000187261">
    <property type="component" value="Unassembled WGS sequence"/>
</dbReference>
<name>A0A1U7PST8_9FLAO</name>
<dbReference type="GO" id="GO:0003677">
    <property type="term" value="F:DNA binding"/>
    <property type="evidence" value="ECO:0007669"/>
    <property type="project" value="UniProtKB-KW"/>
</dbReference>
<dbReference type="Pfam" id="PF13280">
    <property type="entry name" value="WYL"/>
    <property type="match status" value="1"/>
</dbReference>
<dbReference type="InterPro" id="IPR026881">
    <property type="entry name" value="WYL_dom"/>
</dbReference>
<dbReference type="PANTHER" id="PTHR34580">
    <property type="match status" value="1"/>
</dbReference>
<organism evidence="2 3">
    <name type="scientific">Epilithonimonas bovis DSM 19482</name>
    <dbReference type="NCBI Taxonomy" id="1121284"/>
    <lineage>
        <taxon>Bacteria</taxon>
        <taxon>Pseudomonadati</taxon>
        <taxon>Bacteroidota</taxon>
        <taxon>Flavobacteriia</taxon>
        <taxon>Flavobacteriales</taxon>
        <taxon>Weeksellaceae</taxon>
        <taxon>Chryseobacterium group</taxon>
        <taxon>Epilithonimonas</taxon>
    </lineage>
</organism>
<evidence type="ECO:0000313" key="2">
    <source>
        <dbReference type="EMBL" id="SIT95594.1"/>
    </source>
</evidence>
<keyword evidence="3" id="KW-1185">Reference proteome</keyword>
<accession>A0A1U7PST8</accession>
<feature type="domain" description="WYL" evidence="1">
    <location>
        <begin position="123"/>
        <end position="193"/>
    </location>
</feature>
<dbReference type="EMBL" id="FTPU01000002">
    <property type="protein sequence ID" value="SIT95594.1"/>
    <property type="molecule type" value="Genomic_DNA"/>
</dbReference>
<dbReference type="PANTHER" id="PTHR34580:SF9">
    <property type="entry name" value="SLL5097 PROTEIN"/>
    <property type="match status" value="1"/>
</dbReference>